<name>A0A0A8Z4F8_ARUDO</name>
<protein>
    <submittedName>
        <fullName evidence="1">Uncharacterized protein</fullName>
    </submittedName>
</protein>
<dbReference type="AlphaFoldDB" id="A0A0A8Z4F8"/>
<proteinExistence type="predicted"/>
<sequence>MRKLGIIEDGVRVDPSSQDAYARLFDQPLSRAHLIALAALFGWVVPDDGEVHSVQMLVEC</sequence>
<dbReference type="EMBL" id="GBRH01266280">
    <property type="protein sequence ID" value="JAD31615.1"/>
    <property type="molecule type" value="Transcribed_RNA"/>
</dbReference>
<organism evidence="1">
    <name type="scientific">Arundo donax</name>
    <name type="common">Giant reed</name>
    <name type="synonym">Donax arundinaceus</name>
    <dbReference type="NCBI Taxonomy" id="35708"/>
    <lineage>
        <taxon>Eukaryota</taxon>
        <taxon>Viridiplantae</taxon>
        <taxon>Streptophyta</taxon>
        <taxon>Embryophyta</taxon>
        <taxon>Tracheophyta</taxon>
        <taxon>Spermatophyta</taxon>
        <taxon>Magnoliopsida</taxon>
        <taxon>Liliopsida</taxon>
        <taxon>Poales</taxon>
        <taxon>Poaceae</taxon>
        <taxon>PACMAD clade</taxon>
        <taxon>Arundinoideae</taxon>
        <taxon>Arundineae</taxon>
        <taxon>Arundo</taxon>
    </lineage>
</organism>
<evidence type="ECO:0000313" key="1">
    <source>
        <dbReference type="EMBL" id="JAD31615.1"/>
    </source>
</evidence>
<reference evidence="1" key="1">
    <citation type="submission" date="2014-09" db="EMBL/GenBank/DDBJ databases">
        <authorList>
            <person name="Magalhaes I.L.F."/>
            <person name="Oliveira U."/>
            <person name="Santos F.R."/>
            <person name="Vidigal T.H.D.A."/>
            <person name="Brescovit A.D."/>
            <person name="Santos A.J."/>
        </authorList>
    </citation>
    <scope>NUCLEOTIDE SEQUENCE</scope>
    <source>
        <tissue evidence="1">Shoot tissue taken approximately 20 cm above the soil surface</tissue>
    </source>
</reference>
<reference evidence="1" key="2">
    <citation type="journal article" date="2015" name="Data Brief">
        <title>Shoot transcriptome of the giant reed, Arundo donax.</title>
        <authorList>
            <person name="Barrero R.A."/>
            <person name="Guerrero F.D."/>
            <person name="Moolhuijzen P."/>
            <person name="Goolsby J.A."/>
            <person name="Tidwell J."/>
            <person name="Bellgard S.E."/>
            <person name="Bellgard M.I."/>
        </authorList>
    </citation>
    <scope>NUCLEOTIDE SEQUENCE</scope>
    <source>
        <tissue evidence="1">Shoot tissue taken approximately 20 cm above the soil surface</tissue>
    </source>
</reference>
<accession>A0A0A8Z4F8</accession>